<evidence type="ECO:0000313" key="2">
    <source>
        <dbReference type="Proteomes" id="UP000321419"/>
    </source>
</evidence>
<evidence type="ECO:0000313" key="1">
    <source>
        <dbReference type="EMBL" id="GEK53184.1"/>
    </source>
</evidence>
<protein>
    <submittedName>
        <fullName evidence="1">Uncharacterized protein</fullName>
    </submittedName>
</protein>
<comment type="caution">
    <text evidence="1">The sequence shown here is derived from an EMBL/GenBank/DDBJ whole genome shotgun (WGS) entry which is preliminary data.</text>
</comment>
<sequence>MSELTPSGEPKAKSINKPTTHAVPIFSLCGTAKDQYINTSNTQSGLKGSNEKGNGINAIIKAKNMLRAINNE</sequence>
<proteinExistence type="predicted"/>
<dbReference type="EMBL" id="BJUM01000001">
    <property type="protein sequence ID" value="GEK53184.1"/>
    <property type="molecule type" value="Genomic_DNA"/>
</dbReference>
<dbReference type="AlphaFoldDB" id="A0A510XQ74"/>
<gene>
    <name evidence="1" type="ORF">PES01_00290</name>
</gene>
<keyword evidence="2" id="KW-1185">Reference proteome</keyword>
<name>A0A510XQ74_9GAMM</name>
<accession>A0A510XQ74</accession>
<reference evidence="1 2" key="1">
    <citation type="submission" date="2019-07" db="EMBL/GenBank/DDBJ databases">
        <title>Whole genome shotgun sequence of Pseudoalteromonas espejiana NBRC 102222.</title>
        <authorList>
            <person name="Hosoyama A."/>
            <person name="Uohara A."/>
            <person name="Ohji S."/>
            <person name="Ichikawa N."/>
        </authorList>
    </citation>
    <scope>NUCLEOTIDE SEQUENCE [LARGE SCALE GENOMIC DNA]</scope>
    <source>
        <strain evidence="1 2">NBRC 102222</strain>
    </source>
</reference>
<dbReference type="Proteomes" id="UP000321419">
    <property type="component" value="Unassembled WGS sequence"/>
</dbReference>
<organism evidence="1 2">
    <name type="scientific">Pseudoalteromonas espejiana</name>
    <dbReference type="NCBI Taxonomy" id="28107"/>
    <lineage>
        <taxon>Bacteria</taxon>
        <taxon>Pseudomonadati</taxon>
        <taxon>Pseudomonadota</taxon>
        <taxon>Gammaproteobacteria</taxon>
        <taxon>Alteromonadales</taxon>
        <taxon>Pseudoalteromonadaceae</taxon>
        <taxon>Pseudoalteromonas</taxon>
    </lineage>
</organism>